<dbReference type="EMBL" id="CABFMQ020000087">
    <property type="protein sequence ID" value="VTZ51043.1"/>
    <property type="molecule type" value="Genomic_DNA"/>
</dbReference>
<proteinExistence type="predicted"/>
<dbReference type="Proteomes" id="UP000485880">
    <property type="component" value="Unassembled WGS sequence"/>
</dbReference>
<comment type="caution">
    <text evidence="2">The sequence shown here is derived from an EMBL/GenBank/DDBJ whole genome shotgun (WGS) entry which is preliminary data.</text>
</comment>
<protein>
    <submittedName>
        <fullName evidence="2">Uncharacterized protein</fullName>
    </submittedName>
</protein>
<reference evidence="2 3" key="1">
    <citation type="submission" date="2019-05" db="EMBL/GenBank/DDBJ databases">
        <authorList>
            <person name="Farhan Ul Haque M."/>
        </authorList>
    </citation>
    <scope>NUCLEOTIDE SEQUENCE [LARGE SCALE GENOMIC DNA]</scope>
    <source>
        <strain evidence="2">2</strain>
    </source>
</reference>
<evidence type="ECO:0000313" key="3">
    <source>
        <dbReference type="Proteomes" id="UP000485880"/>
    </source>
</evidence>
<gene>
    <name evidence="2" type="ORF">MPC4_30227</name>
</gene>
<accession>A0A8B6M7M2</accession>
<evidence type="ECO:0000313" key="2">
    <source>
        <dbReference type="EMBL" id="VTZ51043.1"/>
    </source>
</evidence>
<evidence type="ECO:0000256" key="1">
    <source>
        <dbReference type="SAM" id="MobiDB-lite"/>
    </source>
</evidence>
<organism evidence="2 3">
    <name type="scientific">Methylocella tundrae</name>
    <dbReference type="NCBI Taxonomy" id="227605"/>
    <lineage>
        <taxon>Bacteria</taxon>
        <taxon>Pseudomonadati</taxon>
        <taxon>Pseudomonadota</taxon>
        <taxon>Alphaproteobacteria</taxon>
        <taxon>Hyphomicrobiales</taxon>
        <taxon>Beijerinckiaceae</taxon>
        <taxon>Methylocella</taxon>
    </lineage>
</organism>
<sequence>MLQSDCFMLIEGDVLTLLNLQEHPVDRMVSSIRGAQGMAPQGVAPKSGNRFSGDIMLEPIDEGRIWEVGSNHGAAGASKAIRSGPRNRPGFGLDRCDDSAVRPTHARDHARCIDSSDPCSAFAPSPAVLLSHSSRWLRARTR</sequence>
<keyword evidence="3" id="KW-1185">Reference proteome</keyword>
<feature type="region of interest" description="Disordered" evidence="1">
    <location>
        <begin position="75"/>
        <end position="95"/>
    </location>
</feature>
<name>A0A8B6M7M2_METTU</name>
<dbReference type="AlphaFoldDB" id="A0A8B6M7M2"/>